<dbReference type="GO" id="GO:0005789">
    <property type="term" value="C:endoplasmic reticulum membrane"/>
    <property type="evidence" value="ECO:0007669"/>
    <property type="project" value="TreeGrafter"/>
</dbReference>
<dbReference type="InterPro" id="IPR045014">
    <property type="entry name" value="TM41A/B"/>
</dbReference>
<sequence>MALLGFAFTFAVVAAVYYFLILAHMPPVDSEDWQHVKLPRDLEDTKALARVLLKYRDDYYMSVLILWMVTYIIAQSFCIPVTIFFCILSGTLFSPSYLALLYVCAASAFGATGCYLNSKMFLKDIVSYYFPRRCAEWRTRVEHHKDNLLFFVIFLRATPFLPNWFINVASPVIGVNMWSFWLGTFIGVAPPCLLYVEAGGVLEELTSTGEVVSLSSILRISALGCLALLPVLFKDRLKRKFD</sequence>
<evidence type="ECO:0000256" key="3">
    <source>
        <dbReference type="ARBA" id="ARBA00022989"/>
    </source>
</evidence>
<feature type="transmembrane region" description="Helical" evidence="6">
    <location>
        <begin position="59"/>
        <end position="87"/>
    </location>
</feature>
<dbReference type="InterPro" id="IPR032816">
    <property type="entry name" value="VTT_dom"/>
</dbReference>
<keyword evidence="3 6" id="KW-1133">Transmembrane helix</keyword>
<evidence type="ECO:0000256" key="2">
    <source>
        <dbReference type="ARBA" id="ARBA00022692"/>
    </source>
</evidence>
<dbReference type="KEGG" id="sre:PTSG_00369"/>
<evidence type="ECO:0000256" key="4">
    <source>
        <dbReference type="ARBA" id="ARBA00023136"/>
    </source>
</evidence>
<dbReference type="RefSeq" id="XP_004998917.1">
    <property type="nucleotide sequence ID" value="XM_004998860.1"/>
</dbReference>
<dbReference type="Pfam" id="PF09335">
    <property type="entry name" value="VTT_dom"/>
    <property type="match status" value="1"/>
</dbReference>
<feature type="transmembrane region" description="Helical" evidence="6">
    <location>
        <begin position="99"/>
        <end position="118"/>
    </location>
</feature>
<gene>
    <name evidence="8" type="ORF">PTSG_00369</name>
</gene>
<keyword evidence="9" id="KW-1185">Reference proteome</keyword>
<reference evidence="8" key="1">
    <citation type="submission" date="2009-08" db="EMBL/GenBank/DDBJ databases">
        <title>Annotation of Salpingoeca rosetta.</title>
        <authorList>
            <consortium name="The Broad Institute Genome Sequencing Platform"/>
            <person name="Russ C."/>
            <person name="Cuomo C."/>
            <person name="Burger G."/>
            <person name="Gray M.W."/>
            <person name="Holland P.W.H."/>
            <person name="King N."/>
            <person name="Lang F.B.F."/>
            <person name="Roger A.J."/>
            <person name="Ruiz-Trillo I."/>
            <person name="Young S.K."/>
            <person name="Zeng Q."/>
            <person name="Gargeya S."/>
            <person name="Alvarado L."/>
            <person name="Berlin A."/>
            <person name="Chapman S.B."/>
            <person name="Chen Z."/>
            <person name="Freedman E."/>
            <person name="Gellesch M."/>
            <person name="Goldberg J."/>
            <person name="Griggs A."/>
            <person name="Gujja S."/>
            <person name="Heilman E."/>
            <person name="Heiman D."/>
            <person name="Howarth C."/>
            <person name="Mehta T."/>
            <person name="Neiman D."/>
            <person name="Pearson M."/>
            <person name="Roberts A."/>
            <person name="Saif S."/>
            <person name="Shea T."/>
            <person name="Shenoy N."/>
            <person name="Sisk P."/>
            <person name="Stolte C."/>
            <person name="Sykes S."/>
            <person name="White J."/>
            <person name="Yandava C."/>
            <person name="Haas B."/>
            <person name="Nusbaum C."/>
            <person name="Birren B."/>
        </authorList>
    </citation>
    <scope>NUCLEOTIDE SEQUENCE [LARGE SCALE GENOMIC DNA]</scope>
    <source>
        <strain evidence="8">ATCC 50818</strain>
    </source>
</reference>
<dbReference type="AlphaFoldDB" id="F2TWA1"/>
<proteinExistence type="inferred from homology"/>
<keyword evidence="2 6" id="KW-0812">Transmembrane</keyword>
<feature type="transmembrane region" description="Helical" evidence="6">
    <location>
        <begin position="148"/>
        <end position="166"/>
    </location>
</feature>
<feature type="transmembrane region" description="Helical" evidence="6">
    <location>
        <begin position="178"/>
        <end position="196"/>
    </location>
</feature>
<dbReference type="eggNOG" id="KOG3140">
    <property type="taxonomic scope" value="Eukaryota"/>
</dbReference>
<feature type="domain" description="VTT" evidence="7">
    <location>
        <begin position="79"/>
        <end position="199"/>
    </location>
</feature>
<dbReference type="InParanoid" id="F2TWA1"/>
<name>F2TWA1_SALR5</name>
<evidence type="ECO:0000256" key="5">
    <source>
        <dbReference type="ARBA" id="ARBA00025797"/>
    </source>
</evidence>
<evidence type="ECO:0000313" key="8">
    <source>
        <dbReference type="EMBL" id="EGD72347.1"/>
    </source>
</evidence>
<dbReference type="EMBL" id="GL832955">
    <property type="protein sequence ID" value="EGD72347.1"/>
    <property type="molecule type" value="Genomic_DNA"/>
</dbReference>
<dbReference type="PANTHER" id="PTHR43220">
    <property type="match status" value="1"/>
</dbReference>
<dbReference type="GeneID" id="16067475"/>
<protein>
    <submittedName>
        <fullName evidence="8">Temporarily Assigned name family member</fullName>
    </submittedName>
</protein>
<dbReference type="GO" id="GO:0000045">
    <property type="term" value="P:autophagosome assembly"/>
    <property type="evidence" value="ECO:0007669"/>
    <property type="project" value="TreeGrafter"/>
</dbReference>
<feature type="transmembrane region" description="Helical" evidence="6">
    <location>
        <begin position="216"/>
        <end position="233"/>
    </location>
</feature>
<dbReference type="OrthoDB" id="3364966at2759"/>
<organism evidence="9">
    <name type="scientific">Salpingoeca rosetta (strain ATCC 50818 / BSB-021)</name>
    <dbReference type="NCBI Taxonomy" id="946362"/>
    <lineage>
        <taxon>Eukaryota</taxon>
        <taxon>Choanoflagellata</taxon>
        <taxon>Craspedida</taxon>
        <taxon>Salpingoecidae</taxon>
        <taxon>Salpingoeca</taxon>
    </lineage>
</organism>
<keyword evidence="4 6" id="KW-0472">Membrane</keyword>
<dbReference type="STRING" id="946362.F2TWA1"/>
<dbReference type="PANTHER" id="PTHR43220:SF18">
    <property type="entry name" value="TRANSMEMBRANE PROTEIN 41B"/>
    <property type="match status" value="1"/>
</dbReference>
<dbReference type="Proteomes" id="UP000007799">
    <property type="component" value="Unassembled WGS sequence"/>
</dbReference>
<evidence type="ECO:0000256" key="6">
    <source>
        <dbReference type="SAM" id="Phobius"/>
    </source>
</evidence>
<evidence type="ECO:0000313" key="9">
    <source>
        <dbReference type="Proteomes" id="UP000007799"/>
    </source>
</evidence>
<dbReference type="FunCoup" id="F2TWA1">
    <property type="interactions" value="689"/>
</dbReference>
<comment type="similarity">
    <text evidence="5">Belongs to the TMEM41 family.</text>
</comment>
<comment type="subcellular location">
    <subcellularLocation>
        <location evidence="1">Membrane</location>
        <topology evidence="1">Multi-pass membrane protein</topology>
    </subcellularLocation>
</comment>
<accession>F2TWA1</accession>
<evidence type="ECO:0000256" key="1">
    <source>
        <dbReference type="ARBA" id="ARBA00004141"/>
    </source>
</evidence>
<dbReference type="OMA" id="CIKIPRD"/>
<evidence type="ECO:0000259" key="7">
    <source>
        <dbReference type="Pfam" id="PF09335"/>
    </source>
</evidence>